<dbReference type="InterPro" id="IPR012854">
    <property type="entry name" value="Cu_amine_oxidase-like_N"/>
</dbReference>
<dbReference type="GO" id="GO:0009252">
    <property type="term" value="P:peptidoglycan biosynthetic process"/>
    <property type="evidence" value="ECO:0007669"/>
    <property type="project" value="UniProtKB-KW"/>
</dbReference>
<dbReference type="SUPFAM" id="SSF55383">
    <property type="entry name" value="Copper amine oxidase, domain N"/>
    <property type="match status" value="1"/>
</dbReference>
<gene>
    <name evidence="12" type="ORF">SAMN00017405_0547</name>
</gene>
<dbReference type="STRING" id="656914.SAMN00017405_0547"/>
<keyword evidence="12" id="KW-0645">Protease</keyword>
<protein>
    <submittedName>
        <fullName evidence="12">D-alanyl-D-alanine carboxypeptidase (Penicillin-binding protein 5/6)</fullName>
    </submittedName>
</protein>
<evidence type="ECO:0000313" key="12">
    <source>
        <dbReference type="EMBL" id="SMB88923.1"/>
    </source>
</evidence>
<evidence type="ECO:0000256" key="7">
    <source>
        <dbReference type="PIRSR" id="PIRSR618044-1"/>
    </source>
</evidence>
<keyword evidence="3" id="KW-0378">Hydrolase</keyword>
<dbReference type="Proteomes" id="UP000192731">
    <property type="component" value="Unassembled WGS sequence"/>
</dbReference>
<dbReference type="InterPro" id="IPR036582">
    <property type="entry name" value="Mao_N_sf"/>
</dbReference>
<dbReference type="Pfam" id="PF07833">
    <property type="entry name" value="Cu_amine_oxidN1"/>
    <property type="match status" value="1"/>
</dbReference>
<evidence type="ECO:0000259" key="10">
    <source>
        <dbReference type="Pfam" id="PF00768"/>
    </source>
</evidence>
<dbReference type="PRINTS" id="PR00725">
    <property type="entry name" value="DADACBPTASE1"/>
</dbReference>
<keyword evidence="2" id="KW-0732">Signal</keyword>
<evidence type="ECO:0000256" key="5">
    <source>
        <dbReference type="ARBA" id="ARBA00022984"/>
    </source>
</evidence>
<proteinExistence type="inferred from homology"/>
<dbReference type="InterPro" id="IPR001967">
    <property type="entry name" value="Peptidase_S11_N"/>
</dbReference>
<dbReference type="GO" id="GO:0009002">
    <property type="term" value="F:serine-type D-Ala-D-Ala carboxypeptidase activity"/>
    <property type="evidence" value="ECO:0007669"/>
    <property type="project" value="InterPro"/>
</dbReference>
<feature type="domain" description="Peptidase S11 D-alanyl-D-alanine carboxypeptidase A N-terminal" evidence="10">
    <location>
        <begin position="34"/>
        <end position="271"/>
    </location>
</feature>
<dbReference type="PANTHER" id="PTHR21581">
    <property type="entry name" value="D-ALANYL-D-ALANINE CARBOXYPEPTIDASE"/>
    <property type="match status" value="1"/>
</dbReference>
<evidence type="ECO:0000256" key="3">
    <source>
        <dbReference type="ARBA" id="ARBA00022801"/>
    </source>
</evidence>
<evidence type="ECO:0000256" key="9">
    <source>
        <dbReference type="RuleBase" id="RU004016"/>
    </source>
</evidence>
<keyword evidence="5" id="KW-0573">Peptidoglycan synthesis</keyword>
<dbReference type="InterPro" id="IPR012338">
    <property type="entry name" value="Beta-lactam/transpept-like"/>
</dbReference>
<evidence type="ECO:0000256" key="2">
    <source>
        <dbReference type="ARBA" id="ARBA00022729"/>
    </source>
</evidence>
<organism evidence="12 13">
    <name type="scientific">Desulfonispora thiosulfatigenes DSM 11270</name>
    <dbReference type="NCBI Taxonomy" id="656914"/>
    <lineage>
        <taxon>Bacteria</taxon>
        <taxon>Bacillati</taxon>
        <taxon>Bacillota</taxon>
        <taxon>Clostridia</taxon>
        <taxon>Eubacteriales</taxon>
        <taxon>Peptococcaceae</taxon>
        <taxon>Desulfonispora</taxon>
    </lineage>
</organism>
<dbReference type="EMBL" id="FWWT01000016">
    <property type="protein sequence ID" value="SMB88923.1"/>
    <property type="molecule type" value="Genomic_DNA"/>
</dbReference>
<keyword evidence="4" id="KW-0133">Cell shape</keyword>
<evidence type="ECO:0000256" key="6">
    <source>
        <dbReference type="ARBA" id="ARBA00023316"/>
    </source>
</evidence>
<dbReference type="Pfam" id="PF00768">
    <property type="entry name" value="Peptidase_S11"/>
    <property type="match status" value="1"/>
</dbReference>
<evidence type="ECO:0000256" key="4">
    <source>
        <dbReference type="ARBA" id="ARBA00022960"/>
    </source>
</evidence>
<dbReference type="RefSeq" id="WP_084052935.1">
    <property type="nucleotide sequence ID" value="NZ_FWWT01000016.1"/>
</dbReference>
<keyword evidence="6" id="KW-0961">Cell wall biogenesis/degradation</keyword>
<dbReference type="OrthoDB" id="9791132at2"/>
<accession>A0A1W1V6H8</accession>
<dbReference type="GO" id="GO:0008360">
    <property type="term" value="P:regulation of cell shape"/>
    <property type="evidence" value="ECO:0007669"/>
    <property type="project" value="UniProtKB-KW"/>
</dbReference>
<sequence length="493" mass="54179">MLRNLILGMKDSRKGKQQIICSLIIFAILFLNVNAVYALDINSPAAALIEFKTGKIIYEKDSNTPRPMASTTKIMTYLLTLEAVNEGKIKLSDNVKISKNAANSGGSAYNLKQGDIVTVNELLASMLIISASDSAVALAEYVGGSVGDFAAKMNEKAKSLGLTSAYFINPHGIPLKNGSQNHISPKDLALLAKYTLDKYGDHLISITSQKYFNGVYRNYSQKNTNKLLETTSYTDGLKTGFTTLAGFCLVSSAKVKDTDNRFIAVIMGGKTAKERNDDSKRLLEYGLNNFEEQIVIKKGEILGYSLINSDEYIPIEFIATDTLSVFTPKYINLVQNKEIIFITNNLDKDILNQGDIKAVLKLNDGTEREIRVTPKRGISVFIDDEPITFEGVTPIVKDNTTLLPLRKVTESLGGFIEWDPSTSTITGGKDDYSYKLTIDSKEAVVNGESVGLLTPPLIIEGSTMVPIRFVAESLGMEVKWDSDIRAVKINNKE</sequence>
<dbReference type="PANTHER" id="PTHR21581:SF6">
    <property type="entry name" value="TRAFFICKING PROTEIN PARTICLE COMPLEX SUBUNIT 12"/>
    <property type="match status" value="1"/>
</dbReference>
<reference evidence="12 13" key="1">
    <citation type="submission" date="2017-04" db="EMBL/GenBank/DDBJ databases">
        <authorList>
            <person name="Afonso C.L."/>
            <person name="Miller P.J."/>
            <person name="Scott M.A."/>
            <person name="Spackman E."/>
            <person name="Goraichik I."/>
            <person name="Dimitrov K.M."/>
            <person name="Suarez D.L."/>
            <person name="Swayne D.E."/>
        </authorList>
    </citation>
    <scope>NUCLEOTIDE SEQUENCE [LARGE SCALE GENOMIC DNA]</scope>
    <source>
        <strain evidence="12 13">DSM 11270</strain>
    </source>
</reference>
<dbReference type="GO" id="GO:0006508">
    <property type="term" value="P:proteolysis"/>
    <property type="evidence" value="ECO:0007669"/>
    <property type="project" value="InterPro"/>
</dbReference>
<feature type="active site" description="Acyl-ester intermediate" evidence="7">
    <location>
        <position position="70"/>
    </location>
</feature>
<dbReference type="AlphaFoldDB" id="A0A1W1V6H8"/>
<keyword evidence="12" id="KW-0121">Carboxypeptidase</keyword>
<feature type="active site" evidence="7">
    <location>
        <position position="130"/>
    </location>
</feature>
<dbReference type="InterPro" id="IPR018044">
    <property type="entry name" value="Peptidase_S11"/>
</dbReference>
<evidence type="ECO:0000256" key="1">
    <source>
        <dbReference type="ARBA" id="ARBA00007164"/>
    </source>
</evidence>
<evidence type="ECO:0000259" key="11">
    <source>
        <dbReference type="Pfam" id="PF07833"/>
    </source>
</evidence>
<dbReference type="SUPFAM" id="SSF56601">
    <property type="entry name" value="beta-lactamase/transpeptidase-like"/>
    <property type="match status" value="1"/>
</dbReference>
<comment type="similarity">
    <text evidence="1 9">Belongs to the peptidase S11 family.</text>
</comment>
<feature type="binding site" evidence="8">
    <location>
        <position position="238"/>
    </location>
    <ligand>
        <name>substrate</name>
    </ligand>
</feature>
<feature type="domain" description="Copper amine oxidase-like N-terminal" evidence="11">
    <location>
        <begin position="382"/>
        <end position="489"/>
    </location>
</feature>
<evidence type="ECO:0000313" key="13">
    <source>
        <dbReference type="Proteomes" id="UP000192731"/>
    </source>
</evidence>
<dbReference type="Gene3D" id="3.30.457.10">
    <property type="entry name" value="Copper amine oxidase-like, N-terminal domain"/>
    <property type="match status" value="1"/>
</dbReference>
<keyword evidence="13" id="KW-1185">Reference proteome</keyword>
<dbReference type="Gene3D" id="3.40.710.10">
    <property type="entry name" value="DD-peptidase/beta-lactamase superfamily"/>
    <property type="match status" value="1"/>
</dbReference>
<dbReference type="GO" id="GO:0071555">
    <property type="term" value="P:cell wall organization"/>
    <property type="evidence" value="ECO:0007669"/>
    <property type="project" value="UniProtKB-KW"/>
</dbReference>
<feature type="active site" description="Proton acceptor" evidence="7">
    <location>
        <position position="73"/>
    </location>
</feature>
<evidence type="ECO:0000256" key="8">
    <source>
        <dbReference type="PIRSR" id="PIRSR618044-2"/>
    </source>
</evidence>
<name>A0A1W1V6H8_DESTI</name>